<name>A0A0F9JCU6_9ZZZZ</name>
<accession>A0A0F9JCU6</accession>
<reference evidence="1" key="1">
    <citation type="journal article" date="2015" name="Nature">
        <title>Complex archaea that bridge the gap between prokaryotes and eukaryotes.</title>
        <authorList>
            <person name="Spang A."/>
            <person name="Saw J.H."/>
            <person name="Jorgensen S.L."/>
            <person name="Zaremba-Niedzwiedzka K."/>
            <person name="Martijn J."/>
            <person name="Lind A.E."/>
            <person name="van Eijk R."/>
            <person name="Schleper C."/>
            <person name="Guy L."/>
            <person name="Ettema T.J."/>
        </authorList>
    </citation>
    <scope>NUCLEOTIDE SEQUENCE</scope>
</reference>
<proteinExistence type="predicted"/>
<protein>
    <submittedName>
        <fullName evidence="1">Uncharacterized protein</fullName>
    </submittedName>
</protein>
<gene>
    <name evidence="1" type="ORF">LCGC14_1471790</name>
</gene>
<dbReference type="EMBL" id="LAZR01010360">
    <property type="protein sequence ID" value="KKM67373.1"/>
    <property type="molecule type" value="Genomic_DNA"/>
</dbReference>
<dbReference type="AlphaFoldDB" id="A0A0F9JCU6"/>
<sequence>MDKFPDAETGRQFEYRLIIGQYDTRTKIATLNRLQDERDSLRSQVTTLGEERKLLREALELIKIKIHFLGMPGEKQGWGKQINTLEKALSFSSSPGLYDKLMEVVEDAEDLVGCERVIRHEKTGCKPLDKLKKSLSRLGAQTKEG</sequence>
<organism evidence="1">
    <name type="scientific">marine sediment metagenome</name>
    <dbReference type="NCBI Taxonomy" id="412755"/>
    <lineage>
        <taxon>unclassified sequences</taxon>
        <taxon>metagenomes</taxon>
        <taxon>ecological metagenomes</taxon>
    </lineage>
</organism>
<comment type="caution">
    <text evidence="1">The sequence shown here is derived from an EMBL/GenBank/DDBJ whole genome shotgun (WGS) entry which is preliminary data.</text>
</comment>
<evidence type="ECO:0000313" key="1">
    <source>
        <dbReference type="EMBL" id="KKM67373.1"/>
    </source>
</evidence>